<reference evidence="1 2" key="1">
    <citation type="submission" date="2020-08" db="EMBL/GenBank/DDBJ databases">
        <authorList>
            <person name="Liu C."/>
            <person name="Sun Q."/>
        </authorList>
    </citation>
    <scope>NUCLEOTIDE SEQUENCE [LARGE SCALE GENOMIC DNA]</scope>
    <source>
        <strain evidence="1 2">NSJ-18</strain>
    </source>
</reference>
<dbReference type="RefSeq" id="WP_153972963.1">
    <property type="nucleotide sequence ID" value="NZ_JACRWE010000014.1"/>
</dbReference>
<name>A0ABR7JTS9_9FIRM</name>
<dbReference type="Proteomes" id="UP000609849">
    <property type="component" value="Unassembled WGS sequence"/>
</dbReference>
<sequence length="414" mass="48398">MSSKYDIRTIFEKMELDLISSMTRNLKHHEAEEDKYGFKWEQWQRSKLRALNKYRRENKLILEKYTGDIEENVNRELQSNFNKGFSRISNVINRLKSLLIKNKAKNKPQDFNKHTKKVNQNIKELGISFPRDISADGHTIEPKEDQFFNMNDKKLKALQETVNNDIKKANATVLRKLDDVYRQTIYKTHVYLQSGTVSLNQAIDMATRDFLNTGINSIKYKDGKQVNIASYVEMCLRTASHRATLLGEGKKRDEYGIYTVVVSAHAITCPMCAVWQGKVLIDDVFSNPNVEYLKENQGKYKLLSEAIDSGLLHVNCRHTLTTYFPGITNIPTVPDEEKALERYKAEQEQRKLERYIRKWKRISTGCQDDVNKEVAESKLLEYSMNLKTHLEKHPYLRRNKQKEKVYGVYNKIPK</sequence>
<dbReference type="Pfam" id="PF06152">
    <property type="entry name" value="Phage_min_cap2"/>
    <property type="match status" value="2"/>
</dbReference>
<proteinExistence type="predicted"/>
<keyword evidence="2" id="KW-1185">Reference proteome</keyword>
<protein>
    <submittedName>
        <fullName evidence="1">Capsid protein</fullName>
    </submittedName>
</protein>
<accession>A0ABR7JTS9</accession>
<dbReference type="InterPro" id="IPR009319">
    <property type="entry name" value="Phage_A118_VSP1"/>
</dbReference>
<organism evidence="1 2">
    <name type="scientific">Romboutsia faecis</name>
    <dbReference type="NCBI Taxonomy" id="2764597"/>
    <lineage>
        <taxon>Bacteria</taxon>
        <taxon>Bacillati</taxon>
        <taxon>Bacillota</taxon>
        <taxon>Clostridia</taxon>
        <taxon>Peptostreptococcales</taxon>
        <taxon>Peptostreptococcaceae</taxon>
        <taxon>Romboutsia</taxon>
    </lineage>
</organism>
<comment type="caution">
    <text evidence="1">The sequence shown here is derived from an EMBL/GenBank/DDBJ whole genome shotgun (WGS) entry which is preliminary data.</text>
</comment>
<evidence type="ECO:0000313" key="1">
    <source>
        <dbReference type="EMBL" id="MBC5998326.1"/>
    </source>
</evidence>
<evidence type="ECO:0000313" key="2">
    <source>
        <dbReference type="Proteomes" id="UP000609849"/>
    </source>
</evidence>
<gene>
    <name evidence="1" type="ORF">H8923_16370</name>
</gene>
<dbReference type="EMBL" id="JACRWE010000014">
    <property type="protein sequence ID" value="MBC5998326.1"/>
    <property type="molecule type" value="Genomic_DNA"/>
</dbReference>